<evidence type="ECO:0000313" key="4">
    <source>
        <dbReference type="Proteomes" id="UP000594263"/>
    </source>
</evidence>
<name>A0A7N0UH53_KALFE</name>
<accession>A0A7N0UH53</accession>
<dbReference type="EnsemblPlants" id="Kaladp0067s0299.1.v1.1">
    <property type="protein sequence ID" value="Kaladp0067s0299.1.v1.1"/>
    <property type="gene ID" value="Kaladp0067s0299.v1.1"/>
</dbReference>
<keyword evidence="1" id="KW-0106">Calcium</keyword>
<keyword evidence="4" id="KW-1185">Reference proteome</keyword>
<dbReference type="PROSITE" id="PS50222">
    <property type="entry name" value="EF_HAND_2"/>
    <property type="match status" value="2"/>
</dbReference>
<protein>
    <recommendedName>
        <fullName evidence="2">EF-hand domain-containing protein</fullName>
    </recommendedName>
</protein>
<evidence type="ECO:0000313" key="3">
    <source>
        <dbReference type="EnsemblPlants" id="Kaladp0067s0299.1.v1.1"/>
    </source>
</evidence>
<dbReference type="PROSITE" id="PS00018">
    <property type="entry name" value="EF_HAND_1"/>
    <property type="match status" value="1"/>
</dbReference>
<dbReference type="GO" id="GO:0005509">
    <property type="term" value="F:calcium ion binding"/>
    <property type="evidence" value="ECO:0007669"/>
    <property type="project" value="InterPro"/>
</dbReference>
<feature type="domain" description="EF-hand" evidence="2">
    <location>
        <begin position="73"/>
        <end position="108"/>
    </location>
</feature>
<dbReference type="InterPro" id="IPR002048">
    <property type="entry name" value="EF_hand_dom"/>
</dbReference>
<dbReference type="SUPFAM" id="SSF47473">
    <property type="entry name" value="EF-hand"/>
    <property type="match status" value="1"/>
</dbReference>
<evidence type="ECO:0000256" key="1">
    <source>
        <dbReference type="ARBA" id="ARBA00022837"/>
    </source>
</evidence>
<dbReference type="Gene3D" id="1.10.238.10">
    <property type="entry name" value="EF-hand"/>
    <property type="match status" value="1"/>
</dbReference>
<dbReference type="Gramene" id="Kaladp0067s0299.1.v1.1">
    <property type="protein sequence ID" value="Kaladp0067s0299.1.v1.1"/>
    <property type="gene ID" value="Kaladp0067s0299.v1.1"/>
</dbReference>
<evidence type="ECO:0000259" key="2">
    <source>
        <dbReference type="PROSITE" id="PS50222"/>
    </source>
</evidence>
<proteinExistence type="predicted"/>
<organism evidence="3 4">
    <name type="scientific">Kalanchoe fedtschenkoi</name>
    <name type="common">Lavender scallops</name>
    <name type="synonym">South American air plant</name>
    <dbReference type="NCBI Taxonomy" id="63787"/>
    <lineage>
        <taxon>Eukaryota</taxon>
        <taxon>Viridiplantae</taxon>
        <taxon>Streptophyta</taxon>
        <taxon>Embryophyta</taxon>
        <taxon>Tracheophyta</taxon>
        <taxon>Spermatophyta</taxon>
        <taxon>Magnoliopsida</taxon>
        <taxon>eudicotyledons</taxon>
        <taxon>Gunneridae</taxon>
        <taxon>Pentapetalae</taxon>
        <taxon>Saxifragales</taxon>
        <taxon>Crassulaceae</taxon>
        <taxon>Kalanchoe</taxon>
    </lineage>
</organism>
<dbReference type="Proteomes" id="UP000594263">
    <property type="component" value="Unplaced"/>
</dbReference>
<dbReference type="InterPro" id="IPR011992">
    <property type="entry name" value="EF-hand-dom_pair"/>
</dbReference>
<sequence length="255" mass="29419">MLFLPGQCLSCRLTYYLMQARTVSFWCKSRTKYKLLDSKLENKLKEMSAWTVSSSNTFLSMNSVILRFPKFRQEFRDIRALFEELGKDCDGRVRREDVERCLTSLDGNLKKDEVEDLLESDNIVDGSHCIKFNDFIALLSLAYVLTAQPSTTSDTKLSKKVTSCVRPEVETMLGKVVEVFLYLDKNGDGKLQKKDLSMALNGAYPWERSPRHVIKNRFSTYPTCCALSYYDFFSNLALSLRSLSFVNLRLVFFPF</sequence>
<reference evidence="3" key="1">
    <citation type="submission" date="2021-01" db="UniProtKB">
        <authorList>
            <consortium name="EnsemblPlants"/>
        </authorList>
    </citation>
    <scope>IDENTIFICATION</scope>
</reference>
<feature type="domain" description="EF-hand" evidence="2">
    <location>
        <begin position="171"/>
        <end position="206"/>
    </location>
</feature>
<dbReference type="SMART" id="SM00054">
    <property type="entry name" value="EFh"/>
    <property type="match status" value="2"/>
</dbReference>
<dbReference type="InterPro" id="IPR018247">
    <property type="entry name" value="EF_Hand_1_Ca_BS"/>
</dbReference>
<dbReference type="AlphaFoldDB" id="A0A7N0UH53"/>